<dbReference type="Pfam" id="PF07992">
    <property type="entry name" value="Pyr_redox_2"/>
    <property type="match status" value="1"/>
</dbReference>
<comment type="cofactor">
    <cofactor evidence="1">
        <name>FAD</name>
        <dbReference type="ChEBI" id="CHEBI:57692"/>
    </cofactor>
</comment>
<evidence type="ECO:0000256" key="2">
    <source>
        <dbReference type="ARBA" id="ARBA00009130"/>
    </source>
</evidence>
<evidence type="ECO:0000313" key="8">
    <source>
        <dbReference type="EMBL" id="CAD6491186.1"/>
    </source>
</evidence>
<dbReference type="InterPro" id="IPR004099">
    <property type="entry name" value="Pyr_nucl-diS_OxRdtase_dimer"/>
</dbReference>
<dbReference type="Gene3D" id="3.50.50.60">
    <property type="entry name" value="FAD/NAD(P)-binding domain"/>
    <property type="match status" value="2"/>
</dbReference>
<evidence type="ECO:0000256" key="5">
    <source>
        <dbReference type="SAM" id="Phobius"/>
    </source>
</evidence>
<gene>
    <name evidence="8" type="ORF">ANIMEMIM_00097</name>
</gene>
<protein>
    <submittedName>
        <fullName evidence="8">Coenzyme A disulfide reductase</fullName>
        <ecNumber evidence="8">1.8.1.14</ecNumber>
    </submittedName>
</protein>
<dbReference type="Gene3D" id="3.30.390.30">
    <property type="match status" value="1"/>
</dbReference>
<reference evidence="8" key="1">
    <citation type="submission" date="2020-10" db="EMBL/GenBank/DDBJ databases">
        <authorList>
            <person name="Hahn C.J."/>
            <person name="Laso-Perez R."/>
            <person name="Vulcano F."/>
            <person name="Vaziourakis K.-M."/>
            <person name="Stokke R."/>
            <person name="Steen I.H."/>
            <person name="Teske A."/>
            <person name="Boetius A."/>
            <person name="Liebeke M."/>
            <person name="Amann R."/>
            <person name="Knittel K."/>
        </authorList>
    </citation>
    <scope>NUCLEOTIDE SEQUENCE</scope>
    <source>
        <strain evidence="8">Gfbio:e3339647-f889-4370-9287-4fb5cb688e4c:AG393N10_GoMArc1</strain>
    </source>
</reference>
<keyword evidence="5" id="KW-1133">Transmembrane helix</keyword>
<dbReference type="InterPro" id="IPR050260">
    <property type="entry name" value="FAD-bd_OxRdtase"/>
</dbReference>
<dbReference type="Proteomes" id="UP000637195">
    <property type="component" value="Unassembled WGS sequence"/>
</dbReference>
<dbReference type="SUPFAM" id="SSF51905">
    <property type="entry name" value="FAD/NAD(P)-binding domain"/>
    <property type="match status" value="1"/>
</dbReference>
<dbReference type="EC" id="1.8.1.14" evidence="8"/>
<keyword evidence="3" id="KW-0285">Flavoprotein</keyword>
<feature type="transmembrane region" description="Helical" evidence="5">
    <location>
        <begin position="149"/>
        <end position="166"/>
    </location>
</feature>
<comment type="similarity">
    <text evidence="2">Belongs to the class-III pyridine nucleotide-disulfide oxidoreductase family.</text>
</comment>
<evidence type="ECO:0000256" key="1">
    <source>
        <dbReference type="ARBA" id="ARBA00001974"/>
    </source>
</evidence>
<evidence type="ECO:0000313" key="9">
    <source>
        <dbReference type="Proteomes" id="UP000637195"/>
    </source>
</evidence>
<dbReference type="PANTHER" id="PTHR43429">
    <property type="entry name" value="PYRIDINE NUCLEOTIDE-DISULFIDE OXIDOREDUCTASE DOMAIN-CONTAINING"/>
    <property type="match status" value="1"/>
</dbReference>
<keyword evidence="8" id="KW-0560">Oxidoreductase</keyword>
<dbReference type="GO" id="GO:0050451">
    <property type="term" value="F:CoA-disulfide reductase (NADPH) activity"/>
    <property type="evidence" value="ECO:0007669"/>
    <property type="project" value="UniProtKB-EC"/>
</dbReference>
<dbReference type="PRINTS" id="PR00411">
    <property type="entry name" value="PNDRDTASEI"/>
</dbReference>
<feature type="transmembrane region" description="Helical" evidence="5">
    <location>
        <begin position="6"/>
        <end position="22"/>
    </location>
</feature>
<evidence type="ECO:0000259" key="6">
    <source>
        <dbReference type="Pfam" id="PF02852"/>
    </source>
</evidence>
<dbReference type="AlphaFoldDB" id="A0A811T1V2"/>
<name>A0A811T1V2_9EURY</name>
<accession>A0A811T1V2</accession>
<dbReference type="Pfam" id="PF02852">
    <property type="entry name" value="Pyr_redox_dim"/>
    <property type="match status" value="1"/>
</dbReference>
<dbReference type="SUPFAM" id="SSF55424">
    <property type="entry name" value="FAD/NAD-linked reductases, dimerisation (C-terminal) domain"/>
    <property type="match status" value="1"/>
</dbReference>
<dbReference type="InterPro" id="IPR036188">
    <property type="entry name" value="FAD/NAD-bd_sf"/>
</dbReference>
<dbReference type="PRINTS" id="PR00368">
    <property type="entry name" value="FADPNR"/>
</dbReference>
<dbReference type="EMBL" id="CAJHIM010000004">
    <property type="protein sequence ID" value="CAD6491186.1"/>
    <property type="molecule type" value="Genomic_DNA"/>
</dbReference>
<organism evidence="8 9">
    <name type="scientific">Candidatus Argoarchaeum ethanivorans</name>
    <dbReference type="NCBI Taxonomy" id="2608793"/>
    <lineage>
        <taxon>Archaea</taxon>
        <taxon>Methanobacteriati</taxon>
        <taxon>Methanobacteriota</taxon>
        <taxon>Stenosarchaea group</taxon>
        <taxon>Methanomicrobia</taxon>
        <taxon>Methanosarcinales</taxon>
        <taxon>Methanosarcinales incertae sedis</taxon>
        <taxon>GOM Arc I cluster</taxon>
        <taxon>Candidatus Argoarchaeum</taxon>
    </lineage>
</organism>
<feature type="domain" description="FAD/NAD(P)-binding" evidence="7">
    <location>
        <begin position="4"/>
        <end position="298"/>
    </location>
</feature>
<evidence type="ECO:0000256" key="3">
    <source>
        <dbReference type="ARBA" id="ARBA00022630"/>
    </source>
</evidence>
<dbReference type="PANTHER" id="PTHR43429:SF3">
    <property type="entry name" value="NITRITE REDUCTASE [NAD(P)H]"/>
    <property type="match status" value="1"/>
</dbReference>
<keyword evidence="4" id="KW-0274">FAD</keyword>
<evidence type="ECO:0000259" key="7">
    <source>
        <dbReference type="Pfam" id="PF07992"/>
    </source>
</evidence>
<keyword evidence="5" id="KW-0472">Membrane</keyword>
<dbReference type="InterPro" id="IPR016156">
    <property type="entry name" value="FAD/NAD-linked_Rdtase_dimer_sf"/>
</dbReference>
<keyword evidence="5" id="KW-0812">Transmembrane</keyword>
<evidence type="ECO:0000256" key="4">
    <source>
        <dbReference type="ARBA" id="ARBA00022827"/>
    </source>
</evidence>
<comment type="caution">
    <text evidence="8">The sequence shown here is derived from an EMBL/GenBank/DDBJ whole genome shotgun (WGS) entry which is preliminary data.</text>
</comment>
<dbReference type="InterPro" id="IPR023753">
    <property type="entry name" value="FAD/NAD-binding_dom"/>
</dbReference>
<sequence>MEKRIVIIGAGVAGNNVLLFLLENRKDEKITVLKKEEIAYFSTCGIMYPLQEVHGLTLKNLVLKEAKAYVDQGVDFRTSIEVTGINLDENSIDAGGEKLNYDVLVIATGKKPFIPEISGTELEGVCTISNEIDAELTEKAIKDEKKKNAVVIGGGMIGLGAAIALLNKNKKVTVIEKNSHLMPAILDPDMSALVKDRLEEIGIKFIIDKPATSINGNGKVEGVTAVDEEIQADIAILTAGVSPNVDLARNAGVDIGELGGIVTGPGLHVKRNGKYLSNVYAAGDCIEIIDGVTNRSMLCQMGSAGAAEAKVVADNTLGGSSVFEPCFAPTSIPVAGLNIATVGITSSKAAEYGIQVIEGKATKIARSGYFPGVKNITLKMLFDTTGRLVGAQAISGEPVAERMNTLMYAIKNGMNAKEMLYMPRVFDASVALLVDVTINAITDALKKM</sequence>
<feature type="domain" description="Pyridine nucleotide-disulphide oxidoreductase dimerisation" evidence="6">
    <location>
        <begin position="336"/>
        <end position="418"/>
    </location>
</feature>
<proteinExistence type="inferred from homology"/>